<dbReference type="Proteomes" id="UP001596289">
    <property type="component" value="Unassembled WGS sequence"/>
</dbReference>
<organism evidence="1 2">
    <name type="scientific">Loigolactobacillus jiayinensis</name>
    <dbReference type="NCBI Taxonomy" id="2486016"/>
    <lineage>
        <taxon>Bacteria</taxon>
        <taxon>Bacillati</taxon>
        <taxon>Bacillota</taxon>
        <taxon>Bacilli</taxon>
        <taxon>Lactobacillales</taxon>
        <taxon>Lactobacillaceae</taxon>
        <taxon>Loigolactobacillus</taxon>
    </lineage>
</organism>
<dbReference type="Pfam" id="PF06180">
    <property type="entry name" value="CbiK"/>
    <property type="match status" value="1"/>
</dbReference>
<dbReference type="CDD" id="cd03413">
    <property type="entry name" value="CbiK_C"/>
    <property type="match status" value="1"/>
</dbReference>
<comment type="caution">
    <text evidence="1">The sequence shown here is derived from an EMBL/GenBank/DDBJ whole genome shotgun (WGS) entry which is preliminary data.</text>
</comment>
<dbReference type="EMBL" id="JBHSSL010000027">
    <property type="protein sequence ID" value="MFC6169952.1"/>
    <property type="molecule type" value="Genomic_DNA"/>
</dbReference>
<evidence type="ECO:0000313" key="2">
    <source>
        <dbReference type="Proteomes" id="UP001596289"/>
    </source>
</evidence>
<dbReference type="PIRSF" id="PIRSF033579">
    <property type="entry name" value="Anaer_Co_chel"/>
    <property type="match status" value="1"/>
</dbReference>
<sequence>MSKTAILVVSFGTTFPETRQKTIAATETAIQQAYPQATVFRAFTSNVVIKRIREQEQIKIDTPSQALRKIQQAGFTRVIVQSLHIIPGIEYQRLLSQLSSYRDQFTELIIGQPLLNDYSDYQWLVAQLPLLTPDLAADEGVLFMGHGTADNQFTAYACLDHMLMGTRHYVGAVESYPDLALEIKRMQQDGIKKVHLWPLMLVAGNHATNDMSSTKPESWRSQLEAAGFTTESHLIGLGEISAVQQRFIQHLQQAIDQAKE</sequence>
<accession>A0ABW1RBT4</accession>
<dbReference type="SUPFAM" id="SSF53800">
    <property type="entry name" value="Chelatase"/>
    <property type="match status" value="1"/>
</dbReference>
<dbReference type="Gene3D" id="3.40.50.1400">
    <property type="match status" value="2"/>
</dbReference>
<gene>
    <name evidence="1" type="ORF">ACFQGP_05070</name>
</gene>
<protein>
    <submittedName>
        <fullName evidence="1">Sirohydrochlorin cobaltochelatase</fullName>
    </submittedName>
</protein>
<dbReference type="RefSeq" id="WP_125551705.1">
    <property type="nucleotide sequence ID" value="NZ_JBHSSL010000027.1"/>
</dbReference>
<keyword evidence="2" id="KW-1185">Reference proteome</keyword>
<evidence type="ECO:0000313" key="1">
    <source>
        <dbReference type="EMBL" id="MFC6169952.1"/>
    </source>
</evidence>
<name>A0ABW1RBT4_9LACO</name>
<dbReference type="CDD" id="cd03412">
    <property type="entry name" value="CbiK_N"/>
    <property type="match status" value="1"/>
</dbReference>
<proteinExistence type="predicted"/>
<reference evidence="2" key="1">
    <citation type="journal article" date="2019" name="Int. J. Syst. Evol. Microbiol.">
        <title>The Global Catalogue of Microorganisms (GCM) 10K type strain sequencing project: providing services to taxonomists for standard genome sequencing and annotation.</title>
        <authorList>
            <consortium name="The Broad Institute Genomics Platform"/>
            <consortium name="The Broad Institute Genome Sequencing Center for Infectious Disease"/>
            <person name="Wu L."/>
            <person name="Ma J."/>
        </authorList>
    </citation>
    <scope>NUCLEOTIDE SEQUENCE [LARGE SCALE GENOMIC DNA]</scope>
    <source>
        <strain evidence="2">CCM 8904</strain>
    </source>
</reference>
<dbReference type="InterPro" id="IPR010388">
    <property type="entry name" value="Anaerobic_Co-chelatase"/>
</dbReference>